<name>A0ACA9SSF5_9GLOM</name>
<dbReference type="EMBL" id="CAJVQC010151574">
    <property type="protein sequence ID" value="CAG8846503.1"/>
    <property type="molecule type" value="Genomic_DNA"/>
</dbReference>
<feature type="non-terminal residue" evidence="1">
    <location>
        <position position="115"/>
    </location>
</feature>
<protein>
    <submittedName>
        <fullName evidence="1">26008_t:CDS:1</fullName>
    </submittedName>
</protein>
<organism evidence="1 2">
    <name type="scientific">Racocetra persica</name>
    <dbReference type="NCBI Taxonomy" id="160502"/>
    <lineage>
        <taxon>Eukaryota</taxon>
        <taxon>Fungi</taxon>
        <taxon>Fungi incertae sedis</taxon>
        <taxon>Mucoromycota</taxon>
        <taxon>Glomeromycotina</taxon>
        <taxon>Glomeromycetes</taxon>
        <taxon>Diversisporales</taxon>
        <taxon>Gigasporaceae</taxon>
        <taxon>Racocetra</taxon>
    </lineage>
</organism>
<accession>A0ACA9SSF5</accession>
<sequence>EQIFWKAFMDEVDIKKWNAASEYVIYFHFAIKNYPNDLELRHLNTYDLIYDSEEGNNDILQILVQFAQYTEYKGVGFHSFLNLNERLKSMDYVTESLQKKMLNEKPLCFILKLCN</sequence>
<proteinExistence type="predicted"/>
<feature type="non-terminal residue" evidence="1">
    <location>
        <position position="1"/>
    </location>
</feature>
<keyword evidence="2" id="KW-1185">Reference proteome</keyword>
<gene>
    <name evidence="1" type="ORF">RPERSI_LOCUS34175</name>
</gene>
<dbReference type="Proteomes" id="UP000789920">
    <property type="component" value="Unassembled WGS sequence"/>
</dbReference>
<comment type="caution">
    <text evidence="1">The sequence shown here is derived from an EMBL/GenBank/DDBJ whole genome shotgun (WGS) entry which is preliminary data.</text>
</comment>
<evidence type="ECO:0000313" key="1">
    <source>
        <dbReference type="EMBL" id="CAG8846503.1"/>
    </source>
</evidence>
<reference evidence="1" key="1">
    <citation type="submission" date="2021-06" db="EMBL/GenBank/DDBJ databases">
        <authorList>
            <person name="Kallberg Y."/>
            <person name="Tangrot J."/>
            <person name="Rosling A."/>
        </authorList>
    </citation>
    <scope>NUCLEOTIDE SEQUENCE</scope>
    <source>
        <strain evidence="1">MA461A</strain>
    </source>
</reference>
<evidence type="ECO:0000313" key="2">
    <source>
        <dbReference type="Proteomes" id="UP000789920"/>
    </source>
</evidence>